<evidence type="ECO:0000256" key="1">
    <source>
        <dbReference type="ARBA" id="ARBA00007320"/>
    </source>
</evidence>
<dbReference type="FunFam" id="3.100.10.10:FF:000002">
    <property type="entry name" value="60S ribosomal protein L27a"/>
    <property type="match status" value="1"/>
</dbReference>
<dbReference type="AlphaFoldDB" id="A0A3R6V8Y4"/>
<dbReference type="GO" id="GO:0006412">
    <property type="term" value="P:translation"/>
    <property type="evidence" value="ECO:0007669"/>
    <property type="project" value="InterPro"/>
</dbReference>
<dbReference type="InterPro" id="IPR036227">
    <property type="entry name" value="Ribosomal_uL15/eL18_sf"/>
</dbReference>
<dbReference type="HAMAP" id="MF_01341">
    <property type="entry name" value="Ribosomal_uL15"/>
    <property type="match status" value="1"/>
</dbReference>
<comment type="caution">
    <text evidence="6">The sequence shown here is derived from an EMBL/GenBank/DDBJ whole genome shotgun (WGS) entry which is preliminary data.</text>
</comment>
<protein>
    <recommendedName>
        <fullName evidence="5">Large ribosomal subunit protein uL15/eL18 domain-containing protein</fullName>
    </recommendedName>
</protein>
<dbReference type="PANTHER" id="PTHR11721:SF3">
    <property type="entry name" value="LARGE RIBOSOMAL SUBUNIT PROTEIN UL15"/>
    <property type="match status" value="1"/>
</dbReference>
<feature type="region of interest" description="Disordered" evidence="4">
    <location>
        <begin position="632"/>
        <end position="675"/>
    </location>
</feature>
<feature type="region of interest" description="Disordered" evidence="4">
    <location>
        <begin position="334"/>
        <end position="361"/>
    </location>
</feature>
<feature type="compositionally biased region" description="Basic residues" evidence="4">
    <location>
        <begin position="62"/>
        <end position="71"/>
    </location>
</feature>
<dbReference type="Gene3D" id="3.100.10.10">
    <property type="match status" value="1"/>
</dbReference>
<dbReference type="GO" id="GO:0022625">
    <property type="term" value="C:cytosolic large ribosomal subunit"/>
    <property type="evidence" value="ECO:0007669"/>
    <property type="project" value="TreeGrafter"/>
</dbReference>
<evidence type="ECO:0000259" key="5">
    <source>
        <dbReference type="Pfam" id="PF00828"/>
    </source>
</evidence>
<dbReference type="InterPro" id="IPR021131">
    <property type="entry name" value="Ribosomal_uL15/eL18"/>
</dbReference>
<evidence type="ECO:0000313" key="6">
    <source>
        <dbReference type="EMBL" id="RHY28157.1"/>
    </source>
</evidence>
<evidence type="ECO:0000256" key="3">
    <source>
        <dbReference type="ARBA" id="ARBA00023274"/>
    </source>
</evidence>
<dbReference type="Proteomes" id="UP000285060">
    <property type="component" value="Unassembled WGS sequence"/>
</dbReference>
<dbReference type="Pfam" id="PF00828">
    <property type="entry name" value="Ribosomal_L27A"/>
    <property type="match status" value="1"/>
</dbReference>
<reference evidence="6 7" key="1">
    <citation type="submission" date="2018-08" db="EMBL/GenBank/DDBJ databases">
        <title>Aphanomyces genome sequencing and annotation.</title>
        <authorList>
            <person name="Minardi D."/>
            <person name="Oidtmann B."/>
            <person name="Van Der Giezen M."/>
            <person name="Studholme D.J."/>
        </authorList>
    </citation>
    <scope>NUCLEOTIDE SEQUENCE [LARGE SCALE GENOMIC DNA]</scope>
    <source>
        <strain evidence="6 7">NJM0002</strain>
    </source>
</reference>
<gene>
    <name evidence="6" type="ORF">DYB32_006186</name>
</gene>
<evidence type="ECO:0000256" key="2">
    <source>
        <dbReference type="ARBA" id="ARBA00022980"/>
    </source>
</evidence>
<keyword evidence="7" id="KW-1185">Reference proteome</keyword>
<evidence type="ECO:0000313" key="7">
    <source>
        <dbReference type="Proteomes" id="UP000285060"/>
    </source>
</evidence>
<dbReference type="InterPro" id="IPR030878">
    <property type="entry name" value="Ribosomal_uL15"/>
</dbReference>
<keyword evidence="2" id="KW-0689">Ribosomal protein</keyword>
<evidence type="ECO:0000256" key="4">
    <source>
        <dbReference type="SAM" id="MobiDB-lite"/>
    </source>
</evidence>
<dbReference type="EMBL" id="QUSY01000633">
    <property type="protein sequence ID" value="RHY28157.1"/>
    <property type="molecule type" value="Genomic_DNA"/>
</dbReference>
<dbReference type="GO" id="GO:0003735">
    <property type="term" value="F:structural constituent of ribosome"/>
    <property type="evidence" value="ECO:0007669"/>
    <property type="project" value="InterPro"/>
</dbReference>
<proteinExistence type="inferred from homology"/>
<feature type="domain" description="Large ribosomal subunit protein uL15/eL18" evidence="5">
    <location>
        <begin position="113"/>
        <end position="185"/>
    </location>
</feature>
<dbReference type="SUPFAM" id="SSF52080">
    <property type="entry name" value="Ribosomal proteins L15p and L18e"/>
    <property type="match status" value="1"/>
</dbReference>
<keyword evidence="3" id="KW-0687">Ribonucleoprotein</keyword>
<organism evidence="6 7">
    <name type="scientific">Aphanomyces invadans</name>
    <dbReference type="NCBI Taxonomy" id="157072"/>
    <lineage>
        <taxon>Eukaryota</taxon>
        <taxon>Sar</taxon>
        <taxon>Stramenopiles</taxon>
        <taxon>Oomycota</taxon>
        <taxon>Saprolegniomycetes</taxon>
        <taxon>Saprolegniales</taxon>
        <taxon>Verrucalvaceae</taxon>
        <taxon>Aphanomyces</taxon>
    </lineage>
</organism>
<comment type="similarity">
    <text evidence="1">Belongs to the universal ribosomal protein uL15 family.</text>
</comment>
<accession>A0A3R6V8Y4</accession>
<dbReference type="PANTHER" id="PTHR11721">
    <property type="entry name" value="60S RIBOSOMAL PROTEIN L27A"/>
    <property type="match status" value="1"/>
</dbReference>
<sequence length="742" mass="82646">MDRNHRPGYSAKKSVSMMEHRYMAKHVARFEFARRNKNCATHPTATHKNRKKRGHVSAGHGRIGKHRKHPGGRGNAGGQHHHRILFDKFHPGYFGKVGMRQFHLLRNRYHCPTVNVEKLWSLVSAQVKETAEKAKDGKAPIIDVTKAGYFKVLGKGRLPAVPVIVKAKYFSQEAENKIKAIKGTFEAAKAVVDDPASLLHLHSEDLNATLSQVRIGCVQLQHTITSHDDSFLALDVFRVNQARHRFARWKVPSHDHGALHKAHVRVEGHLRKVLGAAAFQNHADLTEIPPTRTFTEWHDSVVSLLASVASYETLLEIDAKGTCVDNTVAANVRSTREDAASRNPAAPLQLEDSSCDSRSPVKRKRLANTPLTLAELRQCWVDGLRLREADEAAAAQAEKDAVRAQAVERMALRSAQEKHRLDRYARKLSIWEAVVEGTLSPQAIATSSVVECAGWPVEKINQLAIAETKTAAQHGNGAFRLRDSQAENGRTLLQLACWCGSCSNTASPATSSTITATTLSTGRLNRSPSKYLDRRFLRAARRNHVETIQALLDLPLKEIPTAASAISPVHIARWRSVLAANHRGKRPIHLTTLHRVRTMLLVDFERVAETGLELYNRQGASEAAMLRRRDGLAPSTVKRTPTLTGRPSRDMERQRTRVDVADPSPSSTGPMDQLPAVDGRRQREFRVKKATARAVKNFEKEGRKRANVQLAGQRLKYTLQHTSSAFSIETDDMDIFLDHVAE</sequence>
<feature type="compositionally biased region" description="Basic residues" evidence="4">
    <location>
        <begin position="45"/>
        <end position="55"/>
    </location>
</feature>
<feature type="compositionally biased region" description="Basic and acidic residues" evidence="4">
    <location>
        <begin position="647"/>
        <end position="660"/>
    </location>
</feature>
<dbReference type="VEuPathDB" id="FungiDB:H310_08945"/>
<feature type="region of interest" description="Disordered" evidence="4">
    <location>
        <begin position="41"/>
        <end position="80"/>
    </location>
</feature>
<name>A0A3R6V8Y4_9STRA</name>